<dbReference type="PROSITE" id="PS50850">
    <property type="entry name" value="MFS"/>
    <property type="match status" value="1"/>
</dbReference>
<organism evidence="6 7">
    <name type="scientific">Algicella marina</name>
    <dbReference type="NCBI Taxonomy" id="2683284"/>
    <lineage>
        <taxon>Bacteria</taxon>
        <taxon>Pseudomonadati</taxon>
        <taxon>Pseudomonadota</taxon>
        <taxon>Alphaproteobacteria</taxon>
        <taxon>Rhodobacterales</taxon>
        <taxon>Paracoccaceae</taxon>
        <taxon>Algicella</taxon>
    </lineage>
</organism>
<dbReference type="InterPro" id="IPR011701">
    <property type="entry name" value="MFS"/>
</dbReference>
<feature type="transmembrane region" description="Helical" evidence="4">
    <location>
        <begin position="345"/>
        <end position="368"/>
    </location>
</feature>
<dbReference type="GO" id="GO:0022857">
    <property type="term" value="F:transmembrane transporter activity"/>
    <property type="evidence" value="ECO:0007669"/>
    <property type="project" value="InterPro"/>
</dbReference>
<keyword evidence="3 4" id="KW-0472">Membrane</keyword>
<dbReference type="RefSeq" id="WP_161863134.1">
    <property type="nucleotide sequence ID" value="NZ_CP046620.1"/>
</dbReference>
<evidence type="ECO:0000313" key="7">
    <source>
        <dbReference type="Proteomes" id="UP000464495"/>
    </source>
</evidence>
<feature type="transmembrane region" description="Helical" evidence="4">
    <location>
        <begin position="220"/>
        <end position="241"/>
    </location>
</feature>
<dbReference type="InterPro" id="IPR050327">
    <property type="entry name" value="Proton-linked_MCT"/>
</dbReference>
<dbReference type="PANTHER" id="PTHR11360">
    <property type="entry name" value="MONOCARBOXYLATE TRANSPORTER"/>
    <property type="match status" value="1"/>
</dbReference>
<sequence length="407" mass="43803">MARLQFLRDNAPWLTAGALLTFGSSFGQTYFISIYSGVFREEFDLSHTAWGSVYAIGTLASAVAVLMLGGLADRYRTRLFATIIMLMFAGVCLVTSRINAAWALPFVIFGLRFCGQGMMSHIAMVSVGRWFAAARGRAVSIAALGFSAGEALLPLGFVALMGVVGWRASWMVAAAVLMVMIVVLRMLLRNERHPKGEAEIFGSVGMDGRQWSRGDALRHWLFWVTLPGFLAQPVFGTAFFFQQVHLTEIKGWPLAGFVSLFPIYTASSVASLLVGGWLVDRFGAGRVLPFYLLPLAAGFCVVAAAPSLTVAAFGLLLIGLMQGTSAATVGAYWPEYYGTRHLGAIRAVVSAFLVFASALGPAITGYLIDFGVDYRKQLVGMAAYCVVMSFVLGLAMAATRRTATVTV</sequence>
<feature type="transmembrane region" description="Helical" evidence="4">
    <location>
        <begin position="102"/>
        <end position="127"/>
    </location>
</feature>
<keyword evidence="1 4" id="KW-0812">Transmembrane</keyword>
<dbReference type="InterPro" id="IPR020846">
    <property type="entry name" value="MFS_dom"/>
</dbReference>
<dbReference type="EMBL" id="CP046620">
    <property type="protein sequence ID" value="QHQ36588.1"/>
    <property type="molecule type" value="Genomic_DNA"/>
</dbReference>
<feature type="transmembrane region" description="Helical" evidence="4">
    <location>
        <begin position="287"/>
        <end position="305"/>
    </location>
</feature>
<dbReference type="Gene3D" id="1.20.1250.20">
    <property type="entry name" value="MFS general substrate transporter like domains"/>
    <property type="match status" value="2"/>
</dbReference>
<dbReference type="AlphaFoldDB" id="A0A6P1T1H3"/>
<reference evidence="6 7" key="1">
    <citation type="submission" date="2019-12" db="EMBL/GenBank/DDBJ databases">
        <title>Complete genome sequence of Algicella marina strain 9Alg 56(T) isolated from the red alga Tichocarpus crinitus.</title>
        <authorList>
            <person name="Kim S.-G."/>
            <person name="Nedashkovskaya O.I."/>
        </authorList>
    </citation>
    <scope>NUCLEOTIDE SEQUENCE [LARGE SCALE GENOMIC DNA]</scope>
    <source>
        <strain evidence="6 7">9Alg 56</strain>
    </source>
</reference>
<feature type="transmembrane region" description="Helical" evidence="4">
    <location>
        <begin position="380"/>
        <end position="399"/>
    </location>
</feature>
<feature type="transmembrane region" description="Helical" evidence="4">
    <location>
        <begin position="170"/>
        <end position="188"/>
    </location>
</feature>
<dbReference type="PANTHER" id="PTHR11360:SF308">
    <property type="entry name" value="BLL3089 PROTEIN"/>
    <property type="match status" value="1"/>
</dbReference>
<protein>
    <submittedName>
        <fullName evidence="6">MFS transporter</fullName>
    </submittedName>
</protein>
<feature type="transmembrane region" description="Helical" evidence="4">
    <location>
        <begin position="51"/>
        <end position="72"/>
    </location>
</feature>
<feature type="transmembrane region" description="Helical" evidence="4">
    <location>
        <begin position="79"/>
        <end position="96"/>
    </location>
</feature>
<evidence type="ECO:0000256" key="4">
    <source>
        <dbReference type="SAM" id="Phobius"/>
    </source>
</evidence>
<keyword evidence="2 4" id="KW-1133">Transmembrane helix</keyword>
<name>A0A6P1T1H3_9RHOB</name>
<evidence type="ECO:0000256" key="1">
    <source>
        <dbReference type="ARBA" id="ARBA00022692"/>
    </source>
</evidence>
<evidence type="ECO:0000256" key="2">
    <source>
        <dbReference type="ARBA" id="ARBA00022989"/>
    </source>
</evidence>
<evidence type="ECO:0000313" key="6">
    <source>
        <dbReference type="EMBL" id="QHQ36588.1"/>
    </source>
</evidence>
<dbReference type="Proteomes" id="UP000464495">
    <property type="component" value="Chromosome"/>
</dbReference>
<feature type="transmembrane region" description="Helical" evidence="4">
    <location>
        <begin position="261"/>
        <end position="280"/>
    </location>
</feature>
<feature type="transmembrane region" description="Helical" evidence="4">
    <location>
        <begin position="311"/>
        <end position="333"/>
    </location>
</feature>
<dbReference type="Pfam" id="PF07690">
    <property type="entry name" value="MFS_1"/>
    <property type="match status" value="1"/>
</dbReference>
<feature type="domain" description="Major facilitator superfamily (MFS) profile" evidence="5">
    <location>
        <begin position="13"/>
        <end position="400"/>
    </location>
</feature>
<dbReference type="SUPFAM" id="SSF103473">
    <property type="entry name" value="MFS general substrate transporter"/>
    <property type="match status" value="1"/>
</dbReference>
<feature type="transmembrane region" description="Helical" evidence="4">
    <location>
        <begin position="139"/>
        <end position="164"/>
    </location>
</feature>
<dbReference type="InterPro" id="IPR036259">
    <property type="entry name" value="MFS_trans_sf"/>
</dbReference>
<gene>
    <name evidence="6" type="ORF">GO499_16115</name>
</gene>
<keyword evidence="7" id="KW-1185">Reference proteome</keyword>
<dbReference type="KEGG" id="amaq:GO499_16115"/>
<proteinExistence type="predicted"/>
<evidence type="ECO:0000256" key="3">
    <source>
        <dbReference type="ARBA" id="ARBA00023136"/>
    </source>
</evidence>
<evidence type="ECO:0000259" key="5">
    <source>
        <dbReference type="PROSITE" id="PS50850"/>
    </source>
</evidence>
<accession>A0A6P1T1H3</accession>